<evidence type="ECO:0000313" key="3">
    <source>
        <dbReference type="Proteomes" id="UP000503018"/>
    </source>
</evidence>
<dbReference type="InterPro" id="IPR009003">
    <property type="entry name" value="Peptidase_S1_PA"/>
</dbReference>
<accession>A0A6M4ARH4</accession>
<dbReference type="InterPro" id="IPR043504">
    <property type="entry name" value="Peptidase_S1_PA_chymotrypsin"/>
</dbReference>
<dbReference type="KEGG" id="slan:GV829_03440"/>
<dbReference type="PANTHER" id="PTHR43019:SF23">
    <property type="entry name" value="PROTEASE DO-LIKE 5, CHLOROPLASTIC"/>
    <property type="match status" value="1"/>
</dbReference>
<dbReference type="PANTHER" id="PTHR43019">
    <property type="entry name" value="SERINE ENDOPROTEASE DEGS"/>
    <property type="match status" value="1"/>
</dbReference>
<name>A0A6M4ARH4_9SPHN</name>
<protein>
    <submittedName>
        <fullName evidence="2">Trypsin-like peptidase domain-containing protein</fullName>
    </submittedName>
</protein>
<feature type="signal peptide" evidence="1">
    <location>
        <begin position="1"/>
        <end position="27"/>
    </location>
</feature>
<dbReference type="InterPro" id="IPR001940">
    <property type="entry name" value="Peptidase_S1C"/>
</dbReference>
<feature type="chain" id="PRO_5026863169" evidence="1">
    <location>
        <begin position="28"/>
        <end position="358"/>
    </location>
</feature>
<dbReference type="GO" id="GO:0004252">
    <property type="term" value="F:serine-type endopeptidase activity"/>
    <property type="evidence" value="ECO:0007669"/>
    <property type="project" value="InterPro"/>
</dbReference>
<dbReference type="SUPFAM" id="SSF50494">
    <property type="entry name" value="Trypsin-like serine proteases"/>
    <property type="match status" value="1"/>
</dbReference>
<dbReference type="Gene3D" id="2.40.10.10">
    <property type="entry name" value="Trypsin-like serine proteases"/>
    <property type="match status" value="2"/>
</dbReference>
<dbReference type="Pfam" id="PF13365">
    <property type="entry name" value="Trypsin_2"/>
    <property type="match status" value="1"/>
</dbReference>
<dbReference type="AlphaFoldDB" id="A0A6M4ARH4"/>
<dbReference type="Proteomes" id="UP000503018">
    <property type="component" value="Chromosome"/>
</dbReference>
<evidence type="ECO:0000313" key="2">
    <source>
        <dbReference type="EMBL" id="QJQ31613.1"/>
    </source>
</evidence>
<keyword evidence="3" id="KW-1185">Reference proteome</keyword>
<dbReference type="RefSeq" id="WP_169943833.1">
    <property type="nucleotide sequence ID" value="NZ_CP053015.1"/>
</dbReference>
<proteinExistence type="predicted"/>
<evidence type="ECO:0000256" key="1">
    <source>
        <dbReference type="SAM" id="SignalP"/>
    </source>
</evidence>
<organism evidence="2 3">
    <name type="scientific">Sphingomonas lacunae</name>
    <dbReference type="NCBI Taxonomy" id="2698828"/>
    <lineage>
        <taxon>Bacteria</taxon>
        <taxon>Pseudomonadati</taxon>
        <taxon>Pseudomonadota</taxon>
        <taxon>Alphaproteobacteria</taxon>
        <taxon>Sphingomonadales</taxon>
        <taxon>Sphingomonadaceae</taxon>
        <taxon>Sphingomonas</taxon>
    </lineage>
</organism>
<keyword evidence="1" id="KW-0732">Signal</keyword>
<sequence length="358" mass="38940">MTMQFMARMLLGLAVAAGLVLPGAAAAQNSFEQFVITLLGLQHRYEDYQSANLPDWTGPLRRADQDRQVEQFYELEAGVTYRIVGACDRDCTNMDMEVFDPAGALVGSDVQPNDRPYVDVTPSESGRFRVHPWVVVCRARPCYGGIRVLKRQPQLRSGTAFLISAAGHLLTANHVVQGRTNVTIHMADRAVPARVLLRDPANDVALLQADITGTPLPLASAATVSRGQEVMSLGYPLVDMQGESQKAGFGRVNALSGLEDDIRFMQMDVPTQPGNSGGPLLNQQGQVIGIVTATINQRTVISRAATIAQNVNYALKIDYALPMLPQEARPTNINRPAVNNFEDTARVAEPSVFRISAE</sequence>
<gene>
    <name evidence="2" type="ORF">GV829_03440</name>
</gene>
<dbReference type="GO" id="GO:0006508">
    <property type="term" value="P:proteolysis"/>
    <property type="evidence" value="ECO:0007669"/>
    <property type="project" value="InterPro"/>
</dbReference>
<dbReference type="PRINTS" id="PR00834">
    <property type="entry name" value="PROTEASES2C"/>
</dbReference>
<dbReference type="EMBL" id="CP053015">
    <property type="protein sequence ID" value="QJQ31613.1"/>
    <property type="molecule type" value="Genomic_DNA"/>
</dbReference>
<reference evidence="2 3" key="1">
    <citation type="submission" date="2020-01" db="EMBL/GenBank/DDBJ databases">
        <title>Sphingomonas sp. strain CSW-10.</title>
        <authorList>
            <person name="Chen W.-M."/>
        </authorList>
    </citation>
    <scope>NUCLEOTIDE SEQUENCE [LARGE SCALE GENOMIC DNA]</scope>
    <source>
        <strain evidence="2 3">CSW-10</strain>
    </source>
</reference>